<evidence type="ECO:0000313" key="1">
    <source>
        <dbReference type="EMBL" id="KAI3803363.1"/>
    </source>
</evidence>
<sequence length="173" mass="18838">MAYPAIIAAATPINLSPSSVKSRATSPLLCACSRDSSLTVRNPTNRRSNRLPWIKPAAASDSTAIADNPSPESTSDGEEIQAKIGARVRGKSKNTSPFGNGNISANLPYKIEFFEKLEGRGDAPVMFFAHLKEDDKCEYDEYNIVTKKGRLHRAQDQPELATEVKVEGPNTVF</sequence>
<proteinExistence type="predicted"/>
<keyword evidence="2" id="KW-1185">Reference proteome</keyword>
<reference evidence="2" key="1">
    <citation type="journal article" date="2022" name="Mol. Ecol. Resour.">
        <title>The genomes of chicory, endive, great burdock and yacon provide insights into Asteraceae palaeo-polyploidization history and plant inulin production.</title>
        <authorList>
            <person name="Fan W."/>
            <person name="Wang S."/>
            <person name="Wang H."/>
            <person name="Wang A."/>
            <person name="Jiang F."/>
            <person name="Liu H."/>
            <person name="Zhao H."/>
            <person name="Xu D."/>
            <person name="Zhang Y."/>
        </authorList>
    </citation>
    <scope>NUCLEOTIDE SEQUENCE [LARGE SCALE GENOMIC DNA]</scope>
    <source>
        <strain evidence="2">cv. Yunnan</strain>
    </source>
</reference>
<protein>
    <submittedName>
        <fullName evidence="1">Uncharacterized protein</fullName>
    </submittedName>
</protein>
<comment type="caution">
    <text evidence="1">The sequence shown here is derived from an EMBL/GenBank/DDBJ whole genome shotgun (WGS) entry which is preliminary data.</text>
</comment>
<dbReference type="EMBL" id="CM042027">
    <property type="protein sequence ID" value="KAI3803363.1"/>
    <property type="molecule type" value="Genomic_DNA"/>
</dbReference>
<evidence type="ECO:0000313" key="2">
    <source>
        <dbReference type="Proteomes" id="UP001056120"/>
    </source>
</evidence>
<gene>
    <name evidence="1" type="ORF">L1987_31514</name>
</gene>
<dbReference type="Proteomes" id="UP001056120">
    <property type="component" value="Linkage Group LG10"/>
</dbReference>
<accession>A0ACB9I553</accession>
<reference evidence="1 2" key="2">
    <citation type="journal article" date="2022" name="Mol. Ecol. Resour.">
        <title>The genomes of chicory, endive, great burdock and yacon provide insights into Asteraceae paleo-polyploidization history and plant inulin production.</title>
        <authorList>
            <person name="Fan W."/>
            <person name="Wang S."/>
            <person name="Wang H."/>
            <person name="Wang A."/>
            <person name="Jiang F."/>
            <person name="Liu H."/>
            <person name="Zhao H."/>
            <person name="Xu D."/>
            <person name="Zhang Y."/>
        </authorList>
    </citation>
    <scope>NUCLEOTIDE SEQUENCE [LARGE SCALE GENOMIC DNA]</scope>
    <source>
        <strain evidence="2">cv. Yunnan</strain>
        <tissue evidence="1">Leaves</tissue>
    </source>
</reference>
<name>A0ACB9I553_9ASTR</name>
<organism evidence="1 2">
    <name type="scientific">Smallanthus sonchifolius</name>
    <dbReference type="NCBI Taxonomy" id="185202"/>
    <lineage>
        <taxon>Eukaryota</taxon>
        <taxon>Viridiplantae</taxon>
        <taxon>Streptophyta</taxon>
        <taxon>Embryophyta</taxon>
        <taxon>Tracheophyta</taxon>
        <taxon>Spermatophyta</taxon>
        <taxon>Magnoliopsida</taxon>
        <taxon>eudicotyledons</taxon>
        <taxon>Gunneridae</taxon>
        <taxon>Pentapetalae</taxon>
        <taxon>asterids</taxon>
        <taxon>campanulids</taxon>
        <taxon>Asterales</taxon>
        <taxon>Asteraceae</taxon>
        <taxon>Asteroideae</taxon>
        <taxon>Heliantheae alliance</taxon>
        <taxon>Millerieae</taxon>
        <taxon>Smallanthus</taxon>
    </lineage>
</organism>